<evidence type="ECO:0000313" key="2">
    <source>
        <dbReference type="Proteomes" id="UP000630660"/>
    </source>
</evidence>
<comment type="caution">
    <text evidence="1">The sequence shown here is derived from an EMBL/GenBank/DDBJ whole genome shotgun (WGS) entry which is preliminary data.</text>
</comment>
<dbReference type="AlphaFoldDB" id="A0A9D5K9V4"/>
<accession>A0A9D5K9V4</accession>
<evidence type="ECO:0000313" key="1">
    <source>
        <dbReference type="EMBL" id="MBD3365071.1"/>
    </source>
</evidence>
<organism evidence="1 2">
    <name type="scientific">candidate division WOR-3 bacterium</name>
    <dbReference type="NCBI Taxonomy" id="2052148"/>
    <lineage>
        <taxon>Bacteria</taxon>
        <taxon>Bacteria division WOR-3</taxon>
    </lineage>
</organism>
<sequence>MKNKELLIFTLLICVTVNCARAEEFSAGDRAAVRVDINGDGVKEILTVTSTDSDPEDPMGVFEMVAEIETPRGTILYHDTLFGELGWFTVDVERFRFSDSRKPRETALIVTGCSGTGFHELSWFLFQPKTATEVLSSGDGNEGYYDSDDDGVADMLISVYRMQNLGYIGASSPWLPTFTRPSVSEGWQSADHTFEVLGSDASYRQEWIEGVNYAYNAIIEYEYTEFTGEEHLRYLKMLAEALEASDMEEAANIYYTAF</sequence>
<name>A0A9D5K9V4_UNCW3</name>
<reference evidence="1" key="1">
    <citation type="submission" date="2019-11" db="EMBL/GenBank/DDBJ databases">
        <title>Microbial mats filling the niche in hypersaline microbial mats.</title>
        <authorList>
            <person name="Wong H.L."/>
            <person name="Macleod F.I."/>
            <person name="White R.A. III"/>
            <person name="Burns B.P."/>
        </authorList>
    </citation>
    <scope>NUCLEOTIDE SEQUENCE</scope>
    <source>
        <strain evidence="1">Bin_327</strain>
    </source>
</reference>
<dbReference type="EMBL" id="WJKJ01000251">
    <property type="protein sequence ID" value="MBD3365071.1"/>
    <property type="molecule type" value="Genomic_DNA"/>
</dbReference>
<proteinExistence type="predicted"/>
<dbReference type="Proteomes" id="UP000630660">
    <property type="component" value="Unassembled WGS sequence"/>
</dbReference>
<protein>
    <submittedName>
        <fullName evidence="1">Uncharacterized protein</fullName>
    </submittedName>
</protein>
<gene>
    <name evidence="1" type="ORF">GF359_07630</name>
</gene>